<accession>A0A5D2CXH9</accession>
<gene>
    <name evidence="1" type="ORF">ES288_D04G163700v1</name>
</gene>
<evidence type="ECO:0000313" key="2">
    <source>
        <dbReference type="Proteomes" id="UP000323506"/>
    </source>
</evidence>
<dbReference type="EMBL" id="CM017704">
    <property type="protein sequence ID" value="TYG74201.1"/>
    <property type="molecule type" value="Genomic_DNA"/>
</dbReference>
<keyword evidence="2" id="KW-1185">Reference proteome</keyword>
<reference evidence="1 2" key="1">
    <citation type="submission" date="2019-06" db="EMBL/GenBank/DDBJ databases">
        <title>WGS assembly of Gossypium darwinii.</title>
        <authorList>
            <person name="Chen Z.J."/>
            <person name="Sreedasyam A."/>
            <person name="Ando A."/>
            <person name="Song Q."/>
            <person name="De L."/>
            <person name="Hulse-Kemp A."/>
            <person name="Ding M."/>
            <person name="Ye W."/>
            <person name="Kirkbride R."/>
            <person name="Jenkins J."/>
            <person name="Plott C."/>
            <person name="Lovell J."/>
            <person name="Lin Y.-M."/>
            <person name="Vaughn R."/>
            <person name="Liu B."/>
            <person name="Li W."/>
            <person name="Simpson S."/>
            <person name="Scheffler B."/>
            <person name="Saski C."/>
            <person name="Grover C."/>
            <person name="Hu G."/>
            <person name="Conover J."/>
            <person name="Carlson J."/>
            <person name="Shu S."/>
            <person name="Boston L."/>
            <person name="Williams M."/>
            <person name="Peterson D."/>
            <person name="Mcgee K."/>
            <person name="Jones D."/>
            <person name="Wendel J."/>
            <person name="Stelly D."/>
            <person name="Grimwood J."/>
            <person name="Schmutz J."/>
        </authorList>
    </citation>
    <scope>NUCLEOTIDE SEQUENCE [LARGE SCALE GENOMIC DNA]</scope>
    <source>
        <strain evidence="1">1808015.09</strain>
    </source>
</reference>
<sequence>MVSFGLRILPTRGLRQGDPLSPYLFLFVVDVSSRNIIDSVQSRRLYEIGFYRYCPIISHLLFANDSLFLFFSFFLKLTIKIARCLLTWYKIIVMRQENW</sequence>
<organism evidence="1 2">
    <name type="scientific">Gossypium darwinii</name>
    <name type="common">Darwin's cotton</name>
    <name type="synonym">Gossypium barbadense var. darwinii</name>
    <dbReference type="NCBI Taxonomy" id="34276"/>
    <lineage>
        <taxon>Eukaryota</taxon>
        <taxon>Viridiplantae</taxon>
        <taxon>Streptophyta</taxon>
        <taxon>Embryophyta</taxon>
        <taxon>Tracheophyta</taxon>
        <taxon>Spermatophyta</taxon>
        <taxon>Magnoliopsida</taxon>
        <taxon>eudicotyledons</taxon>
        <taxon>Gunneridae</taxon>
        <taxon>Pentapetalae</taxon>
        <taxon>rosids</taxon>
        <taxon>malvids</taxon>
        <taxon>Malvales</taxon>
        <taxon>Malvaceae</taxon>
        <taxon>Malvoideae</taxon>
        <taxon>Gossypium</taxon>
    </lineage>
</organism>
<proteinExistence type="predicted"/>
<dbReference type="Proteomes" id="UP000323506">
    <property type="component" value="Chromosome D04"/>
</dbReference>
<evidence type="ECO:0000313" key="1">
    <source>
        <dbReference type="EMBL" id="TYG74201.1"/>
    </source>
</evidence>
<dbReference type="AlphaFoldDB" id="A0A5D2CXH9"/>
<evidence type="ECO:0008006" key="3">
    <source>
        <dbReference type="Google" id="ProtNLM"/>
    </source>
</evidence>
<name>A0A5D2CXH9_GOSDA</name>
<protein>
    <recommendedName>
        <fullName evidence="3">Reverse transcriptase domain-containing protein</fullName>
    </recommendedName>
</protein>